<evidence type="ECO:0000256" key="8">
    <source>
        <dbReference type="ARBA" id="ARBA00023136"/>
    </source>
</evidence>
<keyword evidence="8" id="KW-0472">Membrane</keyword>
<evidence type="ECO:0000313" key="15">
    <source>
        <dbReference type="Proteomes" id="UP000033452"/>
    </source>
</evidence>
<name>A0A0F4QMJ8_9GAMM</name>
<gene>
    <name evidence="14" type="ORF">TW77_11930</name>
</gene>
<dbReference type="CDD" id="cd00130">
    <property type="entry name" value="PAS"/>
    <property type="match status" value="1"/>
</dbReference>
<accession>A0A0F4QMJ8</accession>
<dbReference type="PATRIC" id="fig|43658.5.peg.2526"/>
<feature type="domain" description="PAS" evidence="13">
    <location>
        <begin position="21"/>
        <end position="76"/>
    </location>
</feature>
<dbReference type="CDD" id="cd11386">
    <property type="entry name" value="MCP_signal"/>
    <property type="match status" value="1"/>
</dbReference>
<keyword evidence="4" id="KW-0145">Chemotaxis</keyword>
<proteinExistence type="inferred from homology"/>
<dbReference type="SMART" id="SM00091">
    <property type="entry name" value="PAS"/>
    <property type="match status" value="1"/>
</dbReference>
<evidence type="ECO:0000256" key="7">
    <source>
        <dbReference type="ARBA" id="ARBA00022989"/>
    </source>
</evidence>
<comment type="subcellular location">
    <subcellularLocation>
        <location evidence="1">Cell inner membrane</location>
        <topology evidence="1">Multi-pass membrane protein</topology>
    </subcellularLocation>
</comment>
<evidence type="ECO:0000256" key="9">
    <source>
        <dbReference type="ARBA" id="ARBA00023224"/>
    </source>
</evidence>
<reference evidence="14 15" key="1">
    <citation type="journal article" date="2015" name="BMC Genomics">
        <title>Genome mining reveals unlocked bioactive potential of marine Gram-negative bacteria.</title>
        <authorList>
            <person name="Machado H."/>
            <person name="Sonnenschein E.C."/>
            <person name="Melchiorsen J."/>
            <person name="Gram L."/>
        </authorList>
    </citation>
    <scope>NUCLEOTIDE SEQUENCE [LARGE SCALE GENOMIC DNA]</scope>
    <source>
        <strain evidence="14 15">S2471</strain>
    </source>
</reference>
<dbReference type="InterPro" id="IPR013655">
    <property type="entry name" value="PAS_fold_3"/>
</dbReference>
<dbReference type="Pfam" id="PF00015">
    <property type="entry name" value="MCPsignal"/>
    <property type="match status" value="1"/>
</dbReference>
<evidence type="ECO:0000256" key="6">
    <source>
        <dbReference type="ARBA" id="ARBA00022692"/>
    </source>
</evidence>
<evidence type="ECO:0000256" key="3">
    <source>
        <dbReference type="ARBA" id="ARBA00022481"/>
    </source>
</evidence>
<dbReference type="FunFam" id="1.10.287.950:FF:000001">
    <property type="entry name" value="Methyl-accepting chemotaxis sensory transducer"/>
    <property type="match status" value="1"/>
</dbReference>
<sequence length="516" mass="56880">MRLNHPVTNQEKRFSADTRLISVTDLKGTILDCNEHFVEVSGYAKDELIGQPHNLVRHPDMPEVAFKTMWDQLKAGKPWMGLVKNRCKNGDHYWVNAYVTPMTEGGKIVGYESVRSCPDRASVERAEALYKRVKSGQRDSIKLPKLRSIWPSVAVLSAILLYVSVSETLGFGWLIANTLALFAYNTYRDNEQLGRLDKEMSHSFCDDIATQVYSPWSGKMAQLHVKLLSERSHLDTIITRIEFAAKGVASGAQESNVKSIETTQCLTKQQLETKLVATAMNEMATTINEVSQSVQASSEDAKGVLVLAQESARSSEETRASIESLGATVVDIKDSVLGVAKQTSKIAEAAQIIEQIAEQTNLLALNAAIEAARAGEQGRGFAVVADEVRHLAQRTQESTKEIHAIIDQLTQSSQNAEFIAQRGEDESRQGIEQLSRSSTKLEGIYQLIEKISASSMQIATAVEEQAAVSEDINQQVVSIATLANTSVSSSNEMHVISEELTTVANDMYELVVRFKR</sequence>
<evidence type="ECO:0000256" key="2">
    <source>
        <dbReference type="ARBA" id="ARBA00022475"/>
    </source>
</evidence>
<dbReference type="SUPFAM" id="SSF58104">
    <property type="entry name" value="Methyl-accepting chemotaxis protein (MCP) signaling domain"/>
    <property type="match status" value="1"/>
</dbReference>
<dbReference type="PANTHER" id="PTHR32089">
    <property type="entry name" value="METHYL-ACCEPTING CHEMOTAXIS PROTEIN MCPB"/>
    <property type="match status" value="1"/>
</dbReference>
<dbReference type="PROSITE" id="PS50112">
    <property type="entry name" value="PAS"/>
    <property type="match status" value="1"/>
</dbReference>
<organism evidence="14 15">
    <name type="scientific">Pseudoalteromonas rubra</name>
    <dbReference type="NCBI Taxonomy" id="43658"/>
    <lineage>
        <taxon>Bacteria</taxon>
        <taxon>Pseudomonadati</taxon>
        <taxon>Pseudomonadota</taxon>
        <taxon>Gammaproteobacteria</taxon>
        <taxon>Alteromonadales</taxon>
        <taxon>Pseudoalteromonadaceae</taxon>
        <taxon>Pseudoalteromonas</taxon>
    </lineage>
</organism>
<dbReference type="Gene3D" id="1.10.287.950">
    <property type="entry name" value="Methyl-accepting chemotaxis protein"/>
    <property type="match status" value="1"/>
</dbReference>
<dbReference type="GO" id="GO:0052131">
    <property type="term" value="P:positive aerotaxis"/>
    <property type="evidence" value="ECO:0007669"/>
    <property type="project" value="UniProtKB-ARBA"/>
</dbReference>
<evidence type="ECO:0000259" key="13">
    <source>
        <dbReference type="PROSITE" id="PS50112"/>
    </source>
</evidence>
<dbReference type="EMBL" id="JXYA01000026">
    <property type="protein sequence ID" value="KJZ08554.1"/>
    <property type="molecule type" value="Genomic_DNA"/>
</dbReference>
<comment type="similarity">
    <text evidence="10">Belongs to the methyl-accepting chemotaxis (MCP) protein family.</text>
</comment>
<dbReference type="SUPFAM" id="SSF55785">
    <property type="entry name" value="PYP-like sensor domain (PAS domain)"/>
    <property type="match status" value="1"/>
</dbReference>
<evidence type="ECO:0000256" key="11">
    <source>
        <dbReference type="PROSITE-ProRule" id="PRU00284"/>
    </source>
</evidence>
<keyword evidence="15" id="KW-1185">Reference proteome</keyword>
<dbReference type="Proteomes" id="UP000033452">
    <property type="component" value="Unassembled WGS sequence"/>
</dbReference>
<dbReference type="Pfam" id="PF08447">
    <property type="entry name" value="PAS_3"/>
    <property type="match status" value="1"/>
</dbReference>
<dbReference type="NCBIfam" id="TIGR00229">
    <property type="entry name" value="sensory_box"/>
    <property type="match status" value="1"/>
</dbReference>
<keyword evidence="9 11" id="KW-0807">Transducer</keyword>
<dbReference type="SMART" id="SM00283">
    <property type="entry name" value="MA"/>
    <property type="match status" value="1"/>
</dbReference>
<keyword evidence="3" id="KW-0488">Methylation</keyword>
<feature type="domain" description="Methyl-accepting transducer" evidence="12">
    <location>
        <begin position="244"/>
        <end position="480"/>
    </location>
</feature>
<dbReference type="FunFam" id="3.30.450.20:FF:000046">
    <property type="entry name" value="Aerotaxis sensor receptor"/>
    <property type="match status" value="1"/>
</dbReference>
<evidence type="ECO:0000256" key="1">
    <source>
        <dbReference type="ARBA" id="ARBA00004429"/>
    </source>
</evidence>
<evidence type="ECO:0000256" key="4">
    <source>
        <dbReference type="ARBA" id="ARBA00022500"/>
    </source>
</evidence>
<dbReference type="AlphaFoldDB" id="A0A0F4QMJ8"/>
<dbReference type="PANTHER" id="PTHR32089:SF112">
    <property type="entry name" value="LYSOZYME-LIKE PROTEIN-RELATED"/>
    <property type="match status" value="1"/>
</dbReference>
<comment type="caution">
    <text evidence="14">The sequence shown here is derived from an EMBL/GenBank/DDBJ whole genome shotgun (WGS) entry which is preliminary data.</text>
</comment>
<keyword evidence="2" id="KW-1003">Cell membrane</keyword>
<keyword evidence="5" id="KW-0997">Cell inner membrane</keyword>
<evidence type="ECO:0000256" key="5">
    <source>
        <dbReference type="ARBA" id="ARBA00022519"/>
    </source>
</evidence>
<dbReference type="InterPro" id="IPR000014">
    <property type="entry name" value="PAS"/>
</dbReference>
<evidence type="ECO:0000256" key="10">
    <source>
        <dbReference type="ARBA" id="ARBA00029447"/>
    </source>
</evidence>
<dbReference type="InterPro" id="IPR035965">
    <property type="entry name" value="PAS-like_dom_sf"/>
</dbReference>
<dbReference type="Gene3D" id="3.30.450.20">
    <property type="entry name" value="PAS domain"/>
    <property type="match status" value="1"/>
</dbReference>
<dbReference type="PROSITE" id="PS50111">
    <property type="entry name" value="CHEMOTAXIS_TRANSDUC_2"/>
    <property type="match status" value="1"/>
</dbReference>
<keyword evidence="7" id="KW-1133">Transmembrane helix</keyword>
<evidence type="ECO:0000259" key="12">
    <source>
        <dbReference type="PROSITE" id="PS50111"/>
    </source>
</evidence>
<dbReference type="InterPro" id="IPR004089">
    <property type="entry name" value="MCPsignal_dom"/>
</dbReference>
<dbReference type="OrthoDB" id="5675566at2"/>
<dbReference type="GO" id="GO:0007165">
    <property type="term" value="P:signal transduction"/>
    <property type="evidence" value="ECO:0007669"/>
    <property type="project" value="UniProtKB-KW"/>
</dbReference>
<dbReference type="GO" id="GO:0005886">
    <property type="term" value="C:plasma membrane"/>
    <property type="evidence" value="ECO:0007669"/>
    <property type="project" value="UniProtKB-SubCell"/>
</dbReference>
<protein>
    <submittedName>
        <fullName evidence="14">Chemotaxis protein</fullName>
    </submittedName>
</protein>
<evidence type="ECO:0000313" key="14">
    <source>
        <dbReference type="EMBL" id="KJZ08554.1"/>
    </source>
</evidence>
<keyword evidence="6" id="KW-0812">Transmembrane</keyword>